<dbReference type="InterPro" id="IPR035914">
    <property type="entry name" value="Sperma_CUB_dom_sf"/>
</dbReference>
<evidence type="ECO:0000256" key="1">
    <source>
        <dbReference type="ARBA" id="ARBA00022536"/>
    </source>
</evidence>
<comment type="caution">
    <text evidence="4">Lacks conserved residue(s) required for the propagation of feature annotation.</text>
</comment>
<evidence type="ECO:0008006" key="6">
    <source>
        <dbReference type="Google" id="ProtNLM"/>
    </source>
</evidence>
<keyword evidence="1 4" id="KW-0245">EGF-like domain</keyword>
<keyword evidence="2 4" id="KW-1015">Disulfide bond</keyword>
<evidence type="ECO:0000256" key="2">
    <source>
        <dbReference type="ARBA" id="ARBA00023157"/>
    </source>
</evidence>
<dbReference type="Gene3D" id="2.60.120.290">
    <property type="entry name" value="Spermadhesin, CUB domain"/>
    <property type="match status" value="1"/>
</dbReference>
<protein>
    <recommendedName>
        <fullName evidence="6">EGF-like domain-containing protein</fullName>
    </recommendedName>
</protein>
<dbReference type="InterPro" id="IPR050906">
    <property type="entry name" value="Notch_signaling"/>
</dbReference>
<dbReference type="SMART" id="SM00181">
    <property type="entry name" value="EGF"/>
    <property type="match status" value="2"/>
</dbReference>
<dbReference type="FunFam" id="2.10.25.10:FF:000118">
    <property type="entry name" value="protein delta homolog 2"/>
    <property type="match status" value="1"/>
</dbReference>
<dbReference type="PROSITE" id="PS00022">
    <property type="entry name" value="EGF_1"/>
    <property type="match status" value="2"/>
</dbReference>
<name>A0A182JB14_ANOAO</name>
<feature type="disulfide bond" evidence="4">
    <location>
        <begin position="210"/>
        <end position="219"/>
    </location>
</feature>
<dbReference type="SUPFAM" id="SSF57196">
    <property type="entry name" value="EGF/Laminin"/>
    <property type="match status" value="1"/>
</dbReference>
<feature type="disulfide bond" evidence="4">
    <location>
        <begin position="191"/>
        <end position="208"/>
    </location>
</feature>
<evidence type="ECO:0000256" key="4">
    <source>
        <dbReference type="PROSITE-ProRule" id="PRU00076"/>
    </source>
</evidence>
<evidence type="ECO:0000313" key="5">
    <source>
        <dbReference type="EnsemblMetazoa" id="AATE014731-PA.1"/>
    </source>
</evidence>
<dbReference type="GO" id="GO:0005112">
    <property type="term" value="F:Notch binding"/>
    <property type="evidence" value="ECO:0007669"/>
    <property type="project" value="TreeGrafter"/>
</dbReference>
<reference evidence="5" key="1">
    <citation type="submission" date="2022-08" db="UniProtKB">
        <authorList>
            <consortium name="EnsemblMetazoa"/>
        </authorList>
    </citation>
    <scope>IDENTIFICATION</scope>
    <source>
        <strain evidence="5">EBRO</strain>
    </source>
</reference>
<accession>A0A182JB14</accession>
<sequence>MFPVPVLLTLLLALLPLGRGELGSPREPALIRMEHHEHQGPASAASSQLCGGATLTAPHGVIATPNFPGRFPVPISCSWIIDASAIVGANVSIVVYLTQQYVLGGLRFTEYMYYSDDYKVPSMNVYELSEDDVTRVPWIRFNSPYLEVRFTMDSLYGTHLRALDRLLDVYGFNITYEVDAVKAHTCNALHCRFLGNCYAKQDFSSYYCDCYPGFSGPDCGDGPLCKDAHVCENGGTCKHVGDNAIACICPTGFKGSRCEISEYDEITGCNLEKEGEDCFRQCISTGDSQDVCRCDQSISSSSRGRAKYEMTVRLANASHFEVNENGEHQLNENTVTVLEKQVAAVEELPVAALVLSVRLRNELVVRKERDIGRNRPSTDPLRCTPSVRPPEPSPPWPLSAVVFEPELRWVAIGLPICPPAVDIPAVPEPAPCPNRRSAIC</sequence>
<dbReference type="PROSITE" id="PS50026">
    <property type="entry name" value="EGF_3"/>
    <property type="match status" value="2"/>
</dbReference>
<dbReference type="PROSITE" id="PS01186">
    <property type="entry name" value="EGF_2"/>
    <property type="match status" value="2"/>
</dbReference>
<dbReference type="InterPro" id="IPR000742">
    <property type="entry name" value="EGF"/>
</dbReference>
<organism evidence="5">
    <name type="scientific">Anopheles atroparvus</name>
    <name type="common">European mosquito</name>
    <dbReference type="NCBI Taxonomy" id="41427"/>
    <lineage>
        <taxon>Eukaryota</taxon>
        <taxon>Metazoa</taxon>
        <taxon>Ecdysozoa</taxon>
        <taxon>Arthropoda</taxon>
        <taxon>Hexapoda</taxon>
        <taxon>Insecta</taxon>
        <taxon>Pterygota</taxon>
        <taxon>Neoptera</taxon>
        <taxon>Endopterygota</taxon>
        <taxon>Diptera</taxon>
        <taxon>Nematocera</taxon>
        <taxon>Culicoidea</taxon>
        <taxon>Culicidae</taxon>
        <taxon>Anophelinae</taxon>
        <taxon>Anopheles</taxon>
    </lineage>
</organism>
<dbReference type="AlphaFoldDB" id="A0A182JB14"/>
<feature type="disulfide bond" evidence="4">
    <location>
        <begin position="249"/>
        <end position="258"/>
    </location>
</feature>
<proteinExistence type="predicted"/>
<dbReference type="EnsemblMetazoa" id="AATE014731-RA">
    <property type="protein sequence ID" value="AATE014731-PA.1"/>
    <property type="gene ID" value="AATE014731"/>
</dbReference>
<dbReference type="PROSITE" id="PS01180">
    <property type="entry name" value="CUB"/>
    <property type="match status" value="1"/>
</dbReference>
<feature type="disulfide bond" evidence="3">
    <location>
        <begin position="50"/>
        <end position="77"/>
    </location>
</feature>
<dbReference type="SUPFAM" id="SSF49854">
    <property type="entry name" value="Spermadhesin, CUB domain"/>
    <property type="match status" value="1"/>
</dbReference>
<dbReference type="CDD" id="cd00054">
    <property type="entry name" value="EGF_CA"/>
    <property type="match status" value="1"/>
</dbReference>
<dbReference type="Gene3D" id="2.10.25.10">
    <property type="entry name" value="Laminin"/>
    <property type="match status" value="1"/>
</dbReference>
<dbReference type="InterPro" id="IPR000859">
    <property type="entry name" value="CUB_dom"/>
</dbReference>
<evidence type="ECO:0000256" key="3">
    <source>
        <dbReference type="PROSITE-ProRule" id="PRU00059"/>
    </source>
</evidence>
<dbReference type="VEuPathDB" id="VectorBase:AATE014731"/>
<dbReference type="PANTHER" id="PTHR24044">
    <property type="entry name" value="NOTCH LIGAND FAMILY MEMBER"/>
    <property type="match status" value="1"/>
</dbReference>
<dbReference type="Pfam" id="PF00008">
    <property type="entry name" value="EGF"/>
    <property type="match status" value="1"/>
</dbReference>
<dbReference type="PANTHER" id="PTHR24044:SF420">
    <property type="entry name" value="DELTA AND NOTCH-LIKE EPIDERMAL GROWTH FACTOR-RELATED RECEPTOR ISOFORM X1"/>
    <property type="match status" value="1"/>
</dbReference>